<proteinExistence type="predicted"/>
<dbReference type="Pfam" id="PF13358">
    <property type="entry name" value="DDE_3"/>
    <property type="match status" value="1"/>
</dbReference>
<dbReference type="AlphaFoldDB" id="A0A6B1G5N0"/>
<organism evidence="3">
    <name type="scientific">Caldilineaceae bacterium SB0675_bin_29</name>
    <dbReference type="NCBI Taxonomy" id="2605266"/>
    <lineage>
        <taxon>Bacteria</taxon>
        <taxon>Bacillati</taxon>
        <taxon>Chloroflexota</taxon>
        <taxon>Caldilineae</taxon>
        <taxon>Caldilineales</taxon>
        <taxon>Caldilineaceae</taxon>
    </lineage>
</organism>
<dbReference type="GO" id="GO:0003676">
    <property type="term" value="F:nucleic acid binding"/>
    <property type="evidence" value="ECO:0007669"/>
    <property type="project" value="InterPro"/>
</dbReference>
<dbReference type="InterPro" id="IPR038717">
    <property type="entry name" value="Tc1-like_DDE_dom"/>
</dbReference>
<dbReference type="InterPro" id="IPR036397">
    <property type="entry name" value="RNaseH_sf"/>
</dbReference>
<dbReference type="Gene3D" id="3.30.420.10">
    <property type="entry name" value="Ribonuclease H-like superfamily/Ribonuclease H"/>
    <property type="match status" value="1"/>
</dbReference>
<evidence type="ECO:0000313" key="3">
    <source>
        <dbReference type="EMBL" id="MYH62706.1"/>
    </source>
</evidence>
<dbReference type="InterPro" id="IPR025959">
    <property type="entry name" value="Winged_HTH_dom"/>
</dbReference>
<feature type="non-terminal residue" evidence="3">
    <location>
        <position position="197"/>
    </location>
</feature>
<gene>
    <name evidence="3" type="ORF">F4148_13445</name>
</gene>
<evidence type="ECO:0000259" key="2">
    <source>
        <dbReference type="Pfam" id="PF13592"/>
    </source>
</evidence>
<name>A0A6B1G5N0_9CHLR</name>
<dbReference type="Pfam" id="PF13592">
    <property type="entry name" value="HTH_33"/>
    <property type="match status" value="1"/>
</dbReference>
<protein>
    <submittedName>
        <fullName evidence="3">IS630 family transposase</fullName>
    </submittedName>
</protein>
<evidence type="ECO:0000259" key="1">
    <source>
        <dbReference type="Pfam" id="PF13358"/>
    </source>
</evidence>
<dbReference type="InterPro" id="IPR047655">
    <property type="entry name" value="Transpos_IS630-like"/>
</dbReference>
<dbReference type="NCBIfam" id="NF033545">
    <property type="entry name" value="transpos_IS630"/>
    <property type="match status" value="1"/>
</dbReference>
<accession>A0A6B1G5N0</accession>
<feature type="domain" description="Tc1-like transposase DDE" evidence="1">
    <location>
        <begin position="87"/>
        <end position="191"/>
    </location>
</feature>
<dbReference type="EMBL" id="VYDA01000481">
    <property type="protein sequence ID" value="MYH62706.1"/>
    <property type="molecule type" value="Genomic_DNA"/>
</dbReference>
<feature type="domain" description="Winged helix-turn helix" evidence="2">
    <location>
        <begin position="19"/>
        <end position="71"/>
    </location>
</feature>
<reference evidence="3" key="1">
    <citation type="submission" date="2019-09" db="EMBL/GenBank/DDBJ databases">
        <title>Characterisation of the sponge microbiome using genome-centric metagenomics.</title>
        <authorList>
            <person name="Engelberts J.P."/>
            <person name="Robbins S.J."/>
            <person name="De Goeij J.M."/>
            <person name="Aranda M."/>
            <person name="Bell S.C."/>
            <person name="Webster N.S."/>
        </authorList>
    </citation>
    <scope>NUCLEOTIDE SEQUENCE</scope>
    <source>
        <strain evidence="3">SB0675_bin_29</strain>
    </source>
</reference>
<comment type="caution">
    <text evidence="3">The sequence shown here is derived from an EMBL/GenBank/DDBJ whole genome shotgun (WGS) entry which is preliminary data.</text>
</comment>
<sequence>MSVVCETEPEEHGLPGHGWTLKELQHWLKQVMGCGLARSTLHRILQAAQLRWKKCQKVFKKADTQQRADFMARFHKLYAQLYRQKIRLVYVDDAHIHRDMDLGYTWARKNQIAWRMSDSAPLSDRINWYGAYDFGAGQCFIWNEGSCNKEHTIQFLQRMAERLGDGPGPVVIIWDGATWHRAKAVQVAAAKLGLILC</sequence>